<keyword evidence="3" id="KW-1185">Reference proteome</keyword>
<protein>
    <submittedName>
        <fullName evidence="2">Uncharacterized protein</fullName>
    </submittedName>
</protein>
<feature type="region of interest" description="Disordered" evidence="1">
    <location>
        <begin position="35"/>
        <end position="80"/>
    </location>
</feature>
<gene>
    <name evidence="2" type="ORF">K0M31_010715</name>
</gene>
<sequence length="80" mass="8814">MTLLSLIIVAKNYRGDPYLATKANLTVRKMIASASSAERLRPTQRGEIAGRLFRSSGASKRDPETPRMRGFPSTSDFQGI</sequence>
<evidence type="ECO:0000256" key="1">
    <source>
        <dbReference type="SAM" id="MobiDB-lite"/>
    </source>
</evidence>
<reference evidence="2" key="1">
    <citation type="submission" date="2021-10" db="EMBL/GenBank/DDBJ databases">
        <title>Melipona bicolor Genome sequencing and assembly.</title>
        <authorList>
            <person name="Araujo N.S."/>
            <person name="Arias M.C."/>
        </authorList>
    </citation>
    <scope>NUCLEOTIDE SEQUENCE</scope>
    <source>
        <strain evidence="2">USP_2M_L1-L4_2017</strain>
        <tissue evidence="2">Whole body</tissue>
    </source>
</reference>
<organism evidence="2 3">
    <name type="scientific">Melipona bicolor</name>
    <dbReference type="NCBI Taxonomy" id="60889"/>
    <lineage>
        <taxon>Eukaryota</taxon>
        <taxon>Metazoa</taxon>
        <taxon>Ecdysozoa</taxon>
        <taxon>Arthropoda</taxon>
        <taxon>Hexapoda</taxon>
        <taxon>Insecta</taxon>
        <taxon>Pterygota</taxon>
        <taxon>Neoptera</taxon>
        <taxon>Endopterygota</taxon>
        <taxon>Hymenoptera</taxon>
        <taxon>Apocrita</taxon>
        <taxon>Aculeata</taxon>
        <taxon>Apoidea</taxon>
        <taxon>Anthophila</taxon>
        <taxon>Apidae</taxon>
        <taxon>Melipona</taxon>
    </lineage>
</organism>
<proteinExistence type="predicted"/>
<comment type="caution">
    <text evidence="2">The sequence shown here is derived from an EMBL/GenBank/DDBJ whole genome shotgun (WGS) entry which is preliminary data.</text>
</comment>
<dbReference type="Proteomes" id="UP001177670">
    <property type="component" value="Unassembled WGS sequence"/>
</dbReference>
<name>A0AA40KHY8_9HYME</name>
<evidence type="ECO:0000313" key="2">
    <source>
        <dbReference type="EMBL" id="KAK1120931.1"/>
    </source>
</evidence>
<accession>A0AA40KHY8</accession>
<evidence type="ECO:0000313" key="3">
    <source>
        <dbReference type="Proteomes" id="UP001177670"/>
    </source>
</evidence>
<dbReference type="AlphaFoldDB" id="A0AA40KHY8"/>
<dbReference type="EMBL" id="JAHYIQ010000028">
    <property type="protein sequence ID" value="KAK1120931.1"/>
    <property type="molecule type" value="Genomic_DNA"/>
</dbReference>